<evidence type="ECO:0000259" key="1">
    <source>
        <dbReference type="SMART" id="SM00418"/>
    </source>
</evidence>
<dbReference type="InterPro" id="IPR036388">
    <property type="entry name" value="WH-like_DNA-bd_sf"/>
</dbReference>
<evidence type="ECO:0000313" key="3">
    <source>
        <dbReference type="Proteomes" id="UP000605670"/>
    </source>
</evidence>
<keyword evidence="3" id="KW-1185">Reference proteome</keyword>
<dbReference type="CDD" id="cd00090">
    <property type="entry name" value="HTH_ARSR"/>
    <property type="match status" value="1"/>
</dbReference>
<dbReference type="InterPro" id="IPR036390">
    <property type="entry name" value="WH_DNA-bd_sf"/>
</dbReference>
<dbReference type="EMBL" id="BMEM01000001">
    <property type="protein sequence ID" value="GGF42215.1"/>
    <property type="molecule type" value="Genomic_DNA"/>
</dbReference>
<dbReference type="InterPro" id="IPR001845">
    <property type="entry name" value="HTH_ArsR_DNA-bd_dom"/>
</dbReference>
<comment type="caution">
    <text evidence="2">The sequence shown here is derived from an EMBL/GenBank/DDBJ whole genome shotgun (WGS) entry which is preliminary data.</text>
</comment>
<dbReference type="GO" id="GO:0003700">
    <property type="term" value="F:DNA-binding transcription factor activity"/>
    <property type="evidence" value="ECO:0007669"/>
    <property type="project" value="InterPro"/>
</dbReference>
<dbReference type="Pfam" id="PF01022">
    <property type="entry name" value="HTH_5"/>
    <property type="match status" value="1"/>
</dbReference>
<reference evidence="2" key="1">
    <citation type="journal article" date="2014" name="Int. J. Syst. Evol. Microbiol.">
        <title>Complete genome sequence of Corynebacterium casei LMG S-19264T (=DSM 44701T), isolated from a smear-ripened cheese.</title>
        <authorList>
            <consortium name="US DOE Joint Genome Institute (JGI-PGF)"/>
            <person name="Walter F."/>
            <person name="Albersmeier A."/>
            <person name="Kalinowski J."/>
            <person name="Ruckert C."/>
        </authorList>
    </citation>
    <scope>NUCLEOTIDE SEQUENCE</scope>
    <source>
        <strain evidence="2">CGMCC 1.12160</strain>
    </source>
</reference>
<gene>
    <name evidence="2" type="ORF">GCM10011366_07490</name>
</gene>
<dbReference type="SMART" id="SM00418">
    <property type="entry name" value="HTH_ARSR"/>
    <property type="match status" value="1"/>
</dbReference>
<protein>
    <submittedName>
        <fullName evidence="2">ArsR family transcriptional regulator</fullName>
    </submittedName>
</protein>
<dbReference type="Proteomes" id="UP000605670">
    <property type="component" value="Unassembled WGS sequence"/>
</dbReference>
<dbReference type="InterPro" id="IPR011991">
    <property type="entry name" value="ArsR-like_HTH"/>
</dbReference>
<dbReference type="Gene3D" id="1.10.10.10">
    <property type="entry name" value="Winged helix-like DNA-binding domain superfamily/Winged helix DNA-binding domain"/>
    <property type="match status" value="1"/>
</dbReference>
<proteinExistence type="predicted"/>
<name>A0A917F3Q0_9MICO</name>
<dbReference type="SUPFAM" id="SSF46785">
    <property type="entry name" value="Winged helix' DNA-binding domain"/>
    <property type="match status" value="1"/>
</dbReference>
<feature type="domain" description="HTH arsR-type" evidence="1">
    <location>
        <begin position="21"/>
        <end position="114"/>
    </location>
</feature>
<dbReference type="RefSeq" id="WP_188428247.1">
    <property type="nucleotide sequence ID" value="NZ_BAABKH010000002.1"/>
</dbReference>
<sequence length="176" mass="20416">MSSTVASEPFERRQATDAEKRALASALRLRILRMCLDEALTNREIAEVLDKNPATILHHVRTLVDTGYLQALEPRRGRRGAREIPYRTTGKSWYTYSEDSAAPMLEAFLAEVATLPETQRGMTRLGLRLPPEEMEEFRRRLFELLQEFHDRPRDVDAEPWSLFLALHPDTSQRRRP</sequence>
<evidence type="ECO:0000313" key="2">
    <source>
        <dbReference type="EMBL" id="GGF42215.1"/>
    </source>
</evidence>
<dbReference type="AlphaFoldDB" id="A0A917F3Q0"/>
<organism evidence="2 3">
    <name type="scientific">Ornithinimicrobium tianjinense</name>
    <dbReference type="NCBI Taxonomy" id="1195761"/>
    <lineage>
        <taxon>Bacteria</taxon>
        <taxon>Bacillati</taxon>
        <taxon>Actinomycetota</taxon>
        <taxon>Actinomycetes</taxon>
        <taxon>Micrococcales</taxon>
        <taxon>Ornithinimicrobiaceae</taxon>
        <taxon>Ornithinimicrobium</taxon>
    </lineage>
</organism>
<reference evidence="2" key="2">
    <citation type="submission" date="2020-09" db="EMBL/GenBank/DDBJ databases">
        <authorList>
            <person name="Sun Q."/>
            <person name="Zhou Y."/>
        </authorList>
    </citation>
    <scope>NUCLEOTIDE SEQUENCE</scope>
    <source>
        <strain evidence="2">CGMCC 1.12160</strain>
    </source>
</reference>
<accession>A0A917F3Q0</accession>